<organism evidence="1">
    <name type="scientific">viral metagenome</name>
    <dbReference type="NCBI Taxonomy" id="1070528"/>
    <lineage>
        <taxon>unclassified sequences</taxon>
        <taxon>metagenomes</taxon>
        <taxon>organismal metagenomes</taxon>
    </lineage>
</organism>
<dbReference type="EMBL" id="MN740323">
    <property type="protein sequence ID" value="QHU00082.1"/>
    <property type="molecule type" value="Genomic_DNA"/>
</dbReference>
<accession>A0A6C0J361</accession>
<name>A0A6C0J361_9ZZZZ</name>
<sequence>MSTSILQLVSNSTNDTIFSKKYKLPEITFFKFAYKSAPLFYKEERETNNININWGGNVRFKIDKNIHLLENMFLKVKIPYFKLNKTNITNTIKTIKNDILTKILYDDYDTYIYIIKENDILSYYLIPTFLFNNSLTDYKLYNISFEDLKLYLHEDIIKLFNPFDQIFLLNFSEENMINNIIPLLLKFGNILDQYYVNIIKDTDNNQLHKNILTSTSLNKYNTIILENELFRFNKHSENYDIFNEDIYFYYNIYKKKEYTKYNELYIVKSLYNYNIEQNTINEDVFLKNSIIETFNIFDYLLKRLYSNINNYNFYKNYEIQFDINEEFEMEFNENLIIPLNTAGVEILDQTQIPENKLFLYWPRYRINQKLLNFTITQNTIIETIQNNKINIQFINNNIIFEFIDLSEKPTLNQQKIILKVVNSKTSKNKLLNKTNEYVNSNNEWIDYLPNNLNKLNKNTKLNSYLFSTIKKKYFNNEGIIQNIFRHILIESDNITDLWINLRTLQIKFNKENELEYKNINDFYKERTNISNNFSSIKNIHLLPQDLYNTYLLVLNDFLQDIKLDILTDMSLFTIFYTNYFIYFYKRFITISNLYKSTNLFNGLMFYLNINVKNYINIELIKNNILELLNKKTFISYVNLDKNSIKKFDLKTDNISNISQTGTTKNNLNYFQELKIKTEYTISDFLIDDNKVIINKNLLKYYFYKDSLTTFNINVNNNIYKINDYNITKTNIIFNLENKLITNVTQIILQETTILSIPYINLSNTSEKGKVNECKKQIILDKINNIDKFNTFNNINISKTDTDYIDDTKVIYINYKKSNGNIFHIVNLKYNNNGTYKIISSEPLQINYNNFDQIELYFIELPITKVNIKNSDCIDTINNTYPYIKVKKSVIDTTIINNTIKVKINNKFVDTRIDSEDYYFDNNMNTYTEYLNILVINNDTVNLNNIDIYIYDNEYLPNLINYTTFGENTNNIVDLNSYFLQKPMLLQLNQSYDIPIFVFANIPYLSQNSTYYLNNTKLIFNELMDKWDLSSNQLVRYNKNNINLKYSLHYSNEILKNTNDKENIETLIVDKFNLLLGDTLYGKIINLIETSYDNYFNIFTNIITEIKNKNKFGITLNNLLEHLNNLNKFKTFNKSSYNIKIDNYHLIEYDIYSHLATNTFNTIDNNINNINYKFNNYVVHNMKVKFKNKSITLSPWLDYDSENKINKKIYDYLDKFTYYNKINIEYIEKNNDINKLNNLQMIDYKLNTQDKLLSNITKLLYNYNNFEITFDNMNYFNLFINNPKTSDIYTEIFYKGRQLNGIYDNSKNKIICNGTVNIMNEYTKIEYYKETKTLGNSNITSKTNYNLLGYINKKENKLILENSFSENFNKTDYIEVNNHIINKKKLSQYRLSGINNNCYSILTSSFTNVTGFKSLDIFYTSIKLSTDISLIKNKNYYIDIDNNKLLLLYKDSHIHLLSKVNIIFPSKLIFNYLLVPDNNSSLDIINNLDEYIVVFSNNTIIIDNYNIVNSNKFNWYNESLSIDTTKNYIFKLPKKYNSNKYNISDNIAEFYQFNNDLYLIRSYEKNNNDNIEDKEYTFKISEITRTLELPLNLNNNQIKLFNCLSDLDVFLYPDNWLSINNIEFQIKDYGKIISNINDTNSNYYIKDGSYLLYYCDGNKIPNQLLYLDLYSNKLENTNKLYYDPYKNEYIINKAFSQLNKFHKFFDIPLNNTSYKFYVYGTNNSIGGYYYPLSLIKTPHNLLLTFDEFPNTNFYIDKYNQNYDIDNLSENYFYLISYNIYGNIPYNNINFQLNTLDSLIINTDNNNFKIKNVNSSNHFIKNNLDKYEFTQDTNIPIISTIITEDIINGYNLQLSVTNFTLKYKSDILNENEGYINLYINGVKYHQIYSTLYHLNLKPGNNQIVAELVLLNNKILSLNNIVINNTKNINVTSVFEESKVSSIRKITTNSIPFVDFEIEEVNDKKIMIIDLTNFNFVLPTENISDNEGHGKLIINNKVERIYNLVHKLELDYGINKIRLELVDNTGVSLMNNGSLISKEITINNNGKLVFNSDSKIYNNTVIVLTNNSNNINRNLVIRNTKSYYNIKYKIDNKENDSLFVINTNQINSSSILLTNLHFNKTYHNISVNSNNKNLKIIKTDNLSWTINLENSNNYEITTDLNNIKMYKFIINLCHSHNKLNKEEVFIWLIISDIYPKYNLIETTKDYSQMVIEPIYLSTTISKTFTLEDNIEYDILSVNNKLLNVTITKSETIVTTKKFELITKYELISDKILSFTDINGYYEYNNFINKKNNYNDINVKENMIKSIKSHLNLWEYLDSIEINNIILKNYNYYIFIKDNKLYYNEFKNYDPISNSIQLKYNTQITNCDVFIYNFNPIFINLKFNYIIYNDHLYIYDIFGKLERNEIIKFNNLAVRILFYSNYYNSYVCEILLMNNDNFKKSSGYYSLGKFNNYYDRMYLLNNNIENNIDNKLYNSNNSELIYGDYYINKSNNLDYFKNNLDDIPDNILKFKKGIYINLLVIIKNDNTHFYYDSSCINLTEGMVLYFKGNNRYFTLIINLINNNELKFILNDIDYDFTSGELINVYIPIQPFIYYDDILYTIKNQQQELNINFTGFIEKINNNTISYIYINKSISEEELDIGYYRIYDLSKLSINCDFTNTFDVNFYQNLNNNNSKRILLKINNLSNGDIYLYNDKYNFNNLKYIFYQNIIVNNYLSKIINIKDNKIFIDNNIPFKINKNHFYTVLISSINEDYYTSNNNILDSNYFYKYPQINKSEKNNINIMLYSKQNNFNYNITDSIINNSYSINSEKLNKLKNMKVWTNNLQKLFYCNNFVPFYYNDKANFNFISLLPTINNNMNKFLVEEIYDNYRYIHFIEIKNVNGILKITSANEFKDINESTFYLNRVIPMRISKNNYIQLLKPDYIFNKNIVNTTSIENLNYQIYFNVNTKNNYFNTQPIKQGDEFKYKINISDDIYELIKNEKIYVSKIYMFECNLKKENNNIYLYSETLINVKLEYIFIITKGYIKEIKLLNKKLKEIFNNINDKCLIDKLLNKTYYKNQNIFNIDYTNNKYHLSFKNNNNNSDIIINNLVDKHKETIVDFDDLDGDFYINNNNKINTSKIKIEETDINSQITIKYNLSKQDILSKEYYIGNVYLINPQYKLYDISENLQKIGIYQKTDDSNYLCIKKELSTTILTMVDLLKDIGIKFNLVLYNRKPWELWSQLTLSTDSLFKNGYVYDILVYINRNLKTKTSLNLDLTNVYNINSINSIFMNSEINEIRDFMEYFYIVNPKDPFEEYNRFMELREIELFLYNEVNKLIKYEYFWDNITFIISELVKNYKATINSWIFYKGCIMTYNNNKYEVDEILPDGRKKEVLFNMNNDVYSRKYYLPAEFVIKYFSEGLKTAYYGNYEVKFYFIIYRDYNIINNELLNYINKKKGTVYGTSFDNIYLFLIELYNYKYKLEFKEQSEYIYILYGTSQVGRTKNKLGFYYPMSLKKTNNDVEYTFKEFPNVKFYLPKNNIVLANSNYPIDTTLINYNEITNVNYYNYYVYGTGNISGDFGYYYPLSLVSYGDDHPYTFVEFPNKIFYMKNNVTTQFTETISNLDNKLINYNLEF</sequence>
<evidence type="ECO:0000313" key="1">
    <source>
        <dbReference type="EMBL" id="QHU00082.1"/>
    </source>
</evidence>
<protein>
    <submittedName>
        <fullName evidence="1">Uncharacterized protein</fullName>
    </submittedName>
</protein>
<proteinExistence type="predicted"/>
<reference evidence="1" key="1">
    <citation type="journal article" date="2020" name="Nature">
        <title>Giant virus diversity and host interactions through global metagenomics.</title>
        <authorList>
            <person name="Schulz F."/>
            <person name="Roux S."/>
            <person name="Paez-Espino D."/>
            <person name="Jungbluth S."/>
            <person name="Walsh D.A."/>
            <person name="Denef V.J."/>
            <person name="McMahon K.D."/>
            <person name="Konstantinidis K.T."/>
            <person name="Eloe-Fadrosh E.A."/>
            <person name="Kyrpides N.C."/>
            <person name="Woyke T."/>
        </authorList>
    </citation>
    <scope>NUCLEOTIDE SEQUENCE</scope>
    <source>
        <strain evidence="1">GVMAG-M-3300025860-12</strain>
    </source>
</reference>